<dbReference type="Proteomes" id="UP000093199">
    <property type="component" value="Unassembled WGS sequence"/>
</dbReference>
<organism evidence="1 2">
    <name type="scientific">Caryophanon tenue</name>
    <dbReference type="NCBI Taxonomy" id="33978"/>
    <lineage>
        <taxon>Bacteria</taxon>
        <taxon>Bacillati</taxon>
        <taxon>Bacillota</taxon>
        <taxon>Bacilli</taxon>
        <taxon>Bacillales</taxon>
        <taxon>Caryophanaceae</taxon>
        <taxon>Caryophanon</taxon>
    </lineage>
</organism>
<dbReference type="AlphaFoldDB" id="A0A1C0YHJ8"/>
<evidence type="ECO:0000313" key="2">
    <source>
        <dbReference type="Proteomes" id="UP000093199"/>
    </source>
</evidence>
<dbReference type="RefSeq" id="WP_066544545.1">
    <property type="nucleotide sequence ID" value="NZ_MASJ01000009.1"/>
</dbReference>
<gene>
    <name evidence="1" type="ORF">A6M13_12730</name>
</gene>
<reference evidence="1 2" key="1">
    <citation type="submission" date="2016-07" db="EMBL/GenBank/DDBJ databases">
        <title>Caryophanon tenue genome sequencing.</title>
        <authorList>
            <person name="Verma A."/>
            <person name="Pal Y."/>
            <person name="Krishnamurthi S."/>
        </authorList>
    </citation>
    <scope>NUCLEOTIDE SEQUENCE [LARGE SCALE GENOMIC DNA]</scope>
    <source>
        <strain evidence="1 2">DSM 14152</strain>
    </source>
</reference>
<dbReference type="EMBL" id="MASJ01000009">
    <property type="protein sequence ID" value="OCS86672.1"/>
    <property type="molecule type" value="Genomic_DNA"/>
</dbReference>
<proteinExistence type="predicted"/>
<keyword evidence="2" id="KW-1185">Reference proteome</keyword>
<accession>A0A1C0YHJ8</accession>
<name>A0A1C0YHJ8_9BACL</name>
<evidence type="ECO:0000313" key="1">
    <source>
        <dbReference type="EMBL" id="OCS86672.1"/>
    </source>
</evidence>
<sequence>MKKRIMQAMLLLAVLVVGVVSVGASSLQVKFFDDEALTVPTTYMNYYVEQTSVEQQGNEYVVTVEFADTYASVVSDFSVAGKDVVETAPGVYEYTINVAELNAATPASLTYVRPTNNVSYTYSFYVSYE</sequence>
<protein>
    <recommendedName>
        <fullName evidence="3">NEAT domain-containing protein</fullName>
    </recommendedName>
</protein>
<comment type="caution">
    <text evidence="1">The sequence shown here is derived from an EMBL/GenBank/DDBJ whole genome shotgun (WGS) entry which is preliminary data.</text>
</comment>
<evidence type="ECO:0008006" key="3">
    <source>
        <dbReference type="Google" id="ProtNLM"/>
    </source>
</evidence>